<evidence type="ECO:0000259" key="2">
    <source>
        <dbReference type="Pfam" id="PF00441"/>
    </source>
</evidence>
<keyword evidence="1" id="KW-0285">Flavoprotein</keyword>
<dbReference type="InterPro" id="IPR009075">
    <property type="entry name" value="AcylCo_DH/oxidase_C"/>
</dbReference>
<evidence type="ECO:0000313" key="4">
    <source>
        <dbReference type="Proteomes" id="UP001595629"/>
    </source>
</evidence>
<dbReference type="EMBL" id="JBHRXI010000049">
    <property type="protein sequence ID" value="MFC3616477.1"/>
    <property type="molecule type" value="Genomic_DNA"/>
</dbReference>
<name>A0ABV7TLI2_9RHOB</name>
<evidence type="ECO:0000256" key="1">
    <source>
        <dbReference type="ARBA" id="ARBA00022630"/>
    </source>
</evidence>
<protein>
    <submittedName>
        <fullName evidence="3">Acyl-CoA dehydrogenase family protein</fullName>
    </submittedName>
</protein>
<sequence>MRAFIKNNTHYIRMDFATASAGMMRHALNLAVHHTSHRQAFGATIRDLPMMRNTLADLAVEAEAAMLLGVRVARTANNAQVSDAEQHLNRILVPIAKHWKCRRISSVTLEALECHGGMGFVEEQPVARLYREAPMNSVWEGMSAVMALDVMREVKTKGTVDALFDEINLAKGADQHFDSFAEALESDVVDHAGHASQPIDPPLDI</sequence>
<dbReference type="PANTHER" id="PTHR42707:SF3">
    <property type="entry name" value="ACYL-COA DEHYDROGENASE AIDB-RELATED"/>
    <property type="match status" value="1"/>
</dbReference>
<proteinExistence type="predicted"/>
<feature type="domain" description="Acyl-CoA dehydrogenase/oxidase C-terminal" evidence="2">
    <location>
        <begin position="5"/>
        <end position="154"/>
    </location>
</feature>
<dbReference type="SUPFAM" id="SSF47203">
    <property type="entry name" value="Acyl-CoA dehydrogenase C-terminal domain-like"/>
    <property type="match status" value="1"/>
</dbReference>
<dbReference type="Gene3D" id="1.20.140.10">
    <property type="entry name" value="Butyryl-CoA Dehydrogenase, subunit A, domain 3"/>
    <property type="match status" value="1"/>
</dbReference>
<dbReference type="PANTHER" id="PTHR42707">
    <property type="entry name" value="ACYL-COA DEHYDROGENASE"/>
    <property type="match status" value="1"/>
</dbReference>
<accession>A0ABV7TLI2</accession>
<comment type="caution">
    <text evidence="3">The sequence shown here is derived from an EMBL/GenBank/DDBJ whole genome shotgun (WGS) entry which is preliminary data.</text>
</comment>
<dbReference type="Proteomes" id="UP001595629">
    <property type="component" value="Unassembled WGS sequence"/>
</dbReference>
<dbReference type="InterPro" id="IPR006089">
    <property type="entry name" value="Acyl-CoA_DH_CS"/>
</dbReference>
<dbReference type="PROSITE" id="PS00073">
    <property type="entry name" value="ACYL_COA_DH_2"/>
    <property type="match status" value="1"/>
</dbReference>
<dbReference type="InterPro" id="IPR052904">
    <property type="entry name" value="Acyl-CoA_dehydrogenase-like"/>
</dbReference>
<organism evidence="3 4">
    <name type="scientific">Lutimaribacter marinistellae</name>
    <dbReference type="NCBI Taxonomy" id="1820329"/>
    <lineage>
        <taxon>Bacteria</taxon>
        <taxon>Pseudomonadati</taxon>
        <taxon>Pseudomonadota</taxon>
        <taxon>Alphaproteobacteria</taxon>
        <taxon>Rhodobacterales</taxon>
        <taxon>Roseobacteraceae</taxon>
        <taxon>Lutimaribacter</taxon>
    </lineage>
</organism>
<reference evidence="4" key="1">
    <citation type="journal article" date="2019" name="Int. J. Syst. Evol. Microbiol.">
        <title>The Global Catalogue of Microorganisms (GCM) 10K type strain sequencing project: providing services to taxonomists for standard genome sequencing and annotation.</title>
        <authorList>
            <consortium name="The Broad Institute Genomics Platform"/>
            <consortium name="The Broad Institute Genome Sequencing Center for Infectious Disease"/>
            <person name="Wu L."/>
            <person name="Ma J."/>
        </authorList>
    </citation>
    <scope>NUCLEOTIDE SEQUENCE [LARGE SCALE GENOMIC DNA]</scope>
    <source>
        <strain evidence="4">KCTC 42911</strain>
    </source>
</reference>
<evidence type="ECO:0000313" key="3">
    <source>
        <dbReference type="EMBL" id="MFC3616477.1"/>
    </source>
</evidence>
<gene>
    <name evidence="3" type="ORF">ACFORG_22260</name>
</gene>
<dbReference type="InterPro" id="IPR036250">
    <property type="entry name" value="AcylCo_DH-like_C"/>
</dbReference>
<dbReference type="Pfam" id="PF00441">
    <property type="entry name" value="Acyl-CoA_dh_1"/>
    <property type="match status" value="1"/>
</dbReference>
<keyword evidence="4" id="KW-1185">Reference proteome</keyword>
<dbReference type="RefSeq" id="WP_386738083.1">
    <property type="nucleotide sequence ID" value="NZ_JBHRXI010000049.1"/>
</dbReference>